<evidence type="ECO:0000313" key="2">
    <source>
        <dbReference type="Proteomes" id="UP000663699"/>
    </source>
</evidence>
<organism evidence="1 2">
    <name type="scientific">Pneumocystis wakefieldiae</name>
    <dbReference type="NCBI Taxonomy" id="38082"/>
    <lineage>
        <taxon>Eukaryota</taxon>
        <taxon>Fungi</taxon>
        <taxon>Dikarya</taxon>
        <taxon>Ascomycota</taxon>
        <taxon>Taphrinomycotina</taxon>
        <taxon>Pneumocystomycetes</taxon>
        <taxon>Pneumocystaceae</taxon>
        <taxon>Pneumocystis</taxon>
    </lineage>
</organism>
<dbReference type="Proteomes" id="UP000663699">
    <property type="component" value="Chromosome 5"/>
</dbReference>
<gene>
    <name evidence="1" type="ORF">MERGE_002530</name>
</gene>
<protein>
    <submittedName>
        <fullName evidence="1">Uncharacterized protein</fullName>
    </submittedName>
</protein>
<dbReference type="EMBL" id="CP054536">
    <property type="protein sequence ID" value="QSL65221.1"/>
    <property type="molecule type" value="Genomic_DNA"/>
</dbReference>
<accession>A0A899FTW6</accession>
<dbReference type="AlphaFoldDB" id="A0A899FTW6"/>
<dbReference type="OrthoDB" id="20105at2759"/>
<keyword evidence="2" id="KW-1185">Reference proteome</keyword>
<sequence>MISKVEDRLKQEIVPLNIKKVENEILMNALRSGINKITLTLFQNNPLTSTCSMQYQSQNSGIYETSVPECCPGTQ</sequence>
<evidence type="ECO:0000313" key="1">
    <source>
        <dbReference type="EMBL" id="QSL65221.1"/>
    </source>
</evidence>
<proteinExistence type="predicted"/>
<reference evidence="1" key="1">
    <citation type="submission" date="2020-06" db="EMBL/GenBank/DDBJ databases">
        <title>Genomes of multiple members of Pneumocystis genus reveal paths to human pathogen Pneumocystis jirovecii.</title>
        <authorList>
            <person name="Cisse O.H."/>
            <person name="Ma L."/>
            <person name="Dekker J."/>
            <person name="Khil P."/>
            <person name="Jo J."/>
            <person name="Brenchley J."/>
            <person name="Blair R."/>
            <person name="Pahar B."/>
            <person name="Chabe M."/>
            <person name="Van Rompay K.A."/>
            <person name="Keesler R."/>
            <person name="Sukura A."/>
            <person name="Hirsch V."/>
            <person name="Kutty G."/>
            <person name="Liu Y."/>
            <person name="Peng L."/>
            <person name="Chen J."/>
            <person name="Song J."/>
            <person name="Weissenbacher-Lang C."/>
            <person name="Xu J."/>
            <person name="Upham N.S."/>
            <person name="Stajich J.E."/>
            <person name="Cuomo C.A."/>
            <person name="Cushion M.T."/>
            <person name="Kovacs J.A."/>
        </authorList>
    </citation>
    <scope>NUCLEOTIDE SEQUENCE</scope>
    <source>
        <strain evidence="1">2A</strain>
    </source>
</reference>
<name>A0A899FTW6_9ASCO</name>